<name>A0ABW1AF43_9ACTN</name>
<proteinExistence type="predicted"/>
<protein>
    <recommendedName>
        <fullName evidence="3">DUF4241 domain-containing protein</fullName>
    </recommendedName>
</protein>
<organism evidence="1 2">
    <name type="scientific">Actinomadura rugatobispora</name>
    <dbReference type="NCBI Taxonomy" id="1994"/>
    <lineage>
        <taxon>Bacteria</taxon>
        <taxon>Bacillati</taxon>
        <taxon>Actinomycetota</taxon>
        <taxon>Actinomycetes</taxon>
        <taxon>Streptosporangiales</taxon>
        <taxon>Thermomonosporaceae</taxon>
        <taxon>Actinomadura</taxon>
    </lineage>
</organism>
<reference evidence="2" key="1">
    <citation type="journal article" date="2019" name="Int. J. Syst. Evol. Microbiol.">
        <title>The Global Catalogue of Microorganisms (GCM) 10K type strain sequencing project: providing services to taxonomists for standard genome sequencing and annotation.</title>
        <authorList>
            <consortium name="The Broad Institute Genomics Platform"/>
            <consortium name="The Broad Institute Genome Sequencing Center for Infectious Disease"/>
            <person name="Wu L."/>
            <person name="Ma J."/>
        </authorList>
    </citation>
    <scope>NUCLEOTIDE SEQUENCE [LARGE SCALE GENOMIC DNA]</scope>
    <source>
        <strain evidence="2">KCTC 42087</strain>
    </source>
</reference>
<dbReference type="Proteomes" id="UP001596074">
    <property type="component" value="Unassembled WGS sequence"/>
</dbReference>
<dbReference type="RefSeq" id="WP_378289787.1">
    <property type="nucleotide sequence ID" value="NZ_JBHSON010000103.1"/>
</dbReference>
<sequence>MTGYWELEAYTEARELCASEGVDTRPYVQGWLDDPALPEPGGFLPVNGFVLHIAADGTATEYAAGRVRMPWWESEVVLDNRCEPFNGEVVRGKDALYFVPDEDENGEVEPNGYHYGNGSDCFATARLTLDEAGRLVRTVSVDFEMGFLLTRLWYRYARVDAPTRPRPRRIEDAPAPSSIDEAVVVPVPANIASALAEAYRSTLAGHRIAGATHDDDTHVTGIVEYADLTRGGGQNGMQVTMRGIPALGHLRHTDPFGKTGEALDEARDLLCDHVFEAHADASAADWWGTRRVSVLTCYREDSGVFEVRAFAGPAAWGLRREFEAQTMLLAQFAATVAGE</sequence>
<comment type="caution">
    <text evidence="1">The sequence shown here is derived from an EMBL/GenBank/DDBJ whole genome shotgun (WGS) entry which is preliminary data.</text>
</comment>
<dbReference type="EMBL" id="JBHSON010000103">
    <property type="protein sequence ID" value="MFC5753108.1"/>
    <property type="molecule type" value="Genomic_DNA"/>
</dbReference>
<accession>A0ABW1AF43</accession>
<evidence type="ECO:0000313" key="2">
    <source>
        <dbReference type="Proteomes" id="UP001596074"/>
    </source>
</evidence>
<gene>
    <name evidence="1" type="ORF">ACFPZN_46480</name>
</gene>
<evidence type="ECO:0008006" key="3">
    <source>
        <dbReference type="Google" id="ProtNLM"/>
    </source>
</evidence>
<evidence type="ECO:0000313" key="1">
    <source>
        <dbReference type="EMBL" id="MFC5753108.1"/>
    </source>
</evidence>
<keyword evidence="2" id="KW-1185">Reference proteome</keyword>